<sequence length="299" mass="33051">MRDTTAEDLALARATERRQARSRWLAHAVLGLGVLVFAFPIWITLVGSTHDVNTIGRGDVPLWFGGEAVANYVSAWLTGGAQTRTTLGVPVWLMLWNSLNMAVLIAVGKIAISLLSAYAVVFFSFPGRMVCFWLIFITLMLPVEVRIIPTFEVMVNLQLTNSMAGLVIPLVASATATLLFRQFFLTIPDEYVEAAKIDGAGPLRFFKDVVLPLSVTNIAALFVILFIYGWNQYLWPLLIVSDKDLETVVVGMTKMIGSGDQQNEWNVIMATAVLAMLPPVAVVILMQRWFVKGLTETEK</sequence>
<feature type="transmembrane region" description="Helical" evidence="9">
    <location>
        <begin position="265"/>
        <end position="286"/>
    </location>
</feature>
<evidence type="ECO:0000259" key="11">
    <source>
        <dbReference type="PROSITE" id="PS50928"/>
    </source>
</evidence>
<keyword evidence="7 9" id="KW-1133">Transmembrane helix</keyword>
<evidence type="ECO:0000256" key="6">
    <source>
        <dbReference type="ARBA" id="ARBA00022692"/>
    </source>
</evidence>
<dbReference type="SUPFAM" id="SSF161098">
    <property type="entry name" value="MetI-like"/>
    <property type="match status" value="1"/>
</dbReference>
<feature type="transmembrane region" description="Helical" evidence="9">
    <location>
        <begin position="101"/>
        <end position="123"/>
    </location>
</feature>
<feature type="transmembrane region" description="Helical" evidence="9">
    <location>
        <begin position="130"/>
        <end position="151"/>
    </location>
</feature>
<dbReference type="NCBIfam" id="NF008210">
    <property type="entry name" value="PRK10973.1"/>
    <property type="match status" value="1"/>
</dbReference>
<keyword evidence="8 9" id="KW-0472">Membrane</keyword>
<feature type="transmembrane region" description="Helical" evidence="9">
    <location>
        <begin position="205"/>
        <end position="228"/>
    </location>
</feature>
<keyword evidence="6 9" id="KW-0812">Transmembrane</keyword>
<protein>
    <recommendedName>
        <fullName evidence="3 10">sn-glycerol-3-phosphate transport system permease protein UgpE</fullName>
    </recommendedName>
</protein>
<evidence type="ECO:0000256" key="7">
    <source>
        <dbReference type="ARBA" id="ARBA00022989"/>
    </source>
</evidence>
<keyword evidence="10" id="KW-0997">Cell inner membrane</keyword>
<feature type="transmembrane region" description="Helical" evidence="9">
    <location>
        <begin position="163"/>
        <end position="184"/>
    </location>
</feature>
<dbReference type="InterPro" id="IPR000515">
    <property type="entry name" value="MetI-like"/>
</dbReference>
<dbReference type="Proteomes" id="UP000245765">
    <property type="component" value="Unassembled WGS sequence"/>
</dbReference>
<keyword evidence="13" id="KW-1185">Reference proteome</keyword>
<dbReference type="EMBL" id="QGNA01000005">
    <property type="protein sequence ID" value="PWS35260.1"/>
    <property type="molecule type" value="Genomic_DNA"/>
</dbReference>
<comment type="subunit">
    <text evidence="2 10">The complex is composed of two ATP-binding proteins (UgpC), two transmembrane proteins (UgpA and UgpE) and a solute-binding protein (UgpB).</text>
</comment>
<reference evidence="13" key="1">
    <citation type="submission" date="2018-05" db="EMBL/GenBank/DDBJ databases">
        <authorList>
            <person name="Du Z."/>
            <person name="Wang X."/>
        </authorList>
    </citation>
    <scope>NUCLEOTIDE SEQUENCE [LARGE SCALE GENOMIC DNA]</scope>
    <source>
        <strain evidence="13">CQN31</strain>
    </source>
</reference>
<name>A0A317F7Z6_9PROT</name>
<comment type="caution">
    <text evidence="12">The sequence shown here is derived from an EMBL/GenBank/DDBJ whole genome shotgun (WGS) entry which is preliminary data.</text>
</comment>
<dbReference type="OrthoDB" id="9815445at2"/>
<dbReference type="Gene3D" id="1.10.3720.10">
    <property type="entry name" value="MetI-like"/>
    <property type="match status" value="1"/>
</dbReference>
<evidence type="ECO:0000313" key="13">
    <source>
        <dbReference type="Proteomes" id="UP000245765"/>
    </source>
</evidence>
<dbReference type="CDD" id="cd06261">
    <property type="entry name" value="TM_PBP2"/>
    <property type="match status" value="1"/>
</dbReference>
<proteinExistence type="inferred from homology"/>
<dbReference type="AlphaFoldDB" id="A0A317F7Z6"/>
<keyword evidence="4 9" id="KW-0813">Transport</keyword>
<evidence type="ECO:0000256" key="10">
    <source>
        <dbReference type="RuleBase" id="RU363056"/>
    </source>
</evidence>
<evidence type="ECO:0000256" key="9">
    <source>
        <dbReference type="RuleBase" id="RU363032"/>
    </source>
</evidence>
<comment type="function">
    <text evidence="10">Part of the ABC transporter complex UgpBAEC involved in sn-glycerol-3-phosphate (G3P) import. Probably responsible for the translocation of the substrate across the membrane.</text>
</comment>
<dbReference type="InterPro" id="IPR035906">
    <property type="entry name" value="MetI-like_sf"/>
</dbReference>
<dbReference type="PANTHER" id="PTHR43744:SF8">
    <property type="entry name" value="SN-GLYCEROL-3-PHOSPHATE TRANSPORT SYSTEM PERMEASE PROTEIN UGPE"/>
    <property type="match status" value="1"/>
</dbReference>
<gene>
    <name evidence="10" type="primary">ugpE</name>
    <name evidence="12" type="ORF">DFH01_21020</name>
</gene>
<evidence type="ECO:0000313" key="12">
    <source>
        <dbReference type="EMBL" id="PWS35260.1"/>
    </source>
</evidence>
<dbReference type="GO" id="GO:0005886">
    <property type="term" value="C:plasma membrane"/>
    <property type="evidence" value="ECO:0007669"/>
    <property type="project" value="UniProtKB-SubCell"/>
</dbReference>
<feature type="transmembrane region" description="Helical" evidence="9">
    <location>
        <begin position="24"/>
        <end position="43"/>
    </location>
</feature>
<evidence type="ECO:0000256" key="5">
    <source>
        <dbReference type="ARBA" id="ARBA00022475"/>
    </source>
</evidence>
<dbReference type="GO" id="GO:0055085">
    <property type="term" value="P:transmembrane transport"/>
    <property type="evidence" value="ECO:0007669"/>
    <property type="project" value="InterPro"/>
</dbReference>
<dbReference type="PANTHER" id="PTHR43744">
    <property type="entry name" value="ABC TRANSPORTER PERMEASE PROTEIN MG189-RELATED-RELATED"/>
    <property type="match status" value="1"/>
</dbReference>
<evidence type="ECO:0000256" key="8">
    <source>
        <dbReference type="ARBA" id="ARBA00023136"/>
    </source>
</evidence>
<dbReference type="Pfam" id="PF00528">
    <property type="entry name" value="BPD_transp_1"/>
    <property type="match status" value="1"/>
</dbReference>
<evidence type="ECO:0000256" key="1">
    <source>
        <dbReference type="ARBA" id="ARBA00004651"/>
    </source>
</evidence>
<keyword evidence="5 10" id="KW-1003">Cell membrane</keyword>
<feature type="domain" description="ABC transmembrane type-1" evidence="11">
    <location>
        <begin position="95"/>
        <end position="286"/>
    </location>
</feature>
<dbReference type="PROSITE" id="PS50928">
    <property type="entry name" value="ABC_TM1"/>
    <property type="match status" value="1"/>
</dbReference>
<evidence type="ECO:0000256" key="4">
    <source>
        <dbReference type="ARBA" id="ARBA00022448"/>
    </source>
</evidence>
<comment type="similarity">
    <text evidence="9">Belongs to the binding-protein-dependent transport system permease family.</text>
</comment>
<dbReference type="RefSeq" id="WP_109872905.1">
    <property type="nucleotide sequence ID" value="NZ_QGNA01000005.1"/>
</dbReference>
<evidence type="ECO:0000256" key="3">
    <source>
        <dbReference type="ARBA" id="ARBA00020515"/>
    </source>
</evidence>
<comment type="subcellular location">
    <subcellularLocation>
        <location evidence="10">Cell inner membrane</location>
        <topology evidence="10">Multi-pass membrane protein</topology>
    </subcellularLocation>
    <subcellularLocation>
        <location evidence="1 9">Cell membrane</location>
        <topology evidence="1 9">Multi-pass membrane protein</topology>
    </subcellularLocation>
</comment>
<evidence type="ECO:0000256" key="2">
    <source>
        <dbReference type="ARBA" id="ARBA00011557"/>
    </source>
</evidence>
<accession>A0A317F7Z6</accession>
<organism evidence="12 13">
    <name type="scientific">Falsiroseomonas bella</name>
    <dbReference type="NCBI Taxonomy" id="2184016"/>
    <lineage>
        <taxon>Bacteria</taxon>
        <taxon>Pseudomonadati</taxon>
        <taxon>Pseudomonadota</taxon>
        <taxon>Alphaproteobacteria</taxon>
        <taxon>Acetobacterales</taxon>
        <taxon>Roseomonadaceae</taxon>
        <taxon>Falsiroseomonas</taxon>
    </lineage>
</organism>